<dbReference type="SMART" id="SM00185">
    <property type="entry name" value="ARM"/>
    <property type="match status" value="6"/>
</dbReference>
<evidence type="ECO:0000256" key="1">
    <source>
        <dbReference type="ARBA" id="ARBA00022737"/>
    </source>
</evidence>
<feature type="repeat" description="ARM" evidence="2">
    <location>
        <begin position="387"/>
        <end position="431"/>
    </location>
</feature>
<dbReference type="AlphaFoldDB" id="A0A7S3LBJ6"/>
<accession>A0A7S3LBJ6</accession>
<proteinExistence type="predicted"/>
<dbReference type="SUPFAM" id="SSF48371">
    <property type="entry name" value="ARM repeat"/>
    <property type="match status" value="2"/>
</dbReference>
<dbReference type="PANTHER" id="PTHR22895:SF0">
    <property type="entry name" value="ARMADILLO REPEAT-CONTAINING PROTEIN 6"/>
    <property type="match status" value="1"/>
</dbReference>
<dbReference type="PROSITE" id="PS50176">
    <property type="entry name" value="ARM_REPEAT"/>
    <property type="match status" value="2"/>
</dbReference>
<dbReference type="Gene3D" id="1.25.10.10">
    <property type="entry name" value="Leucine-rich Repeat Variant"/>
    <property type="match status" value="2"/>
</dbReference>
<name>A0A7S3LBJ6_9STRA</name>
<evidence type="ECO:0000256" key="2">
    <source>
        <dbReference type="PROSITE-ProRule" id="PRU00259"/>
    </source>
</evidence>
<dbReference type="InterPro" id="IPR011989">
    <property type="entry name" value="ARM-like"/>
</dbReference>
<evidence type="ECO:0008006" key="4">
    <source>
        <dbReference type="Google" id="ProtNLM"/>
    </source>
</evidence>
<gene>
    <name evidence="3" type="ORF">ACOF00016_LOCUS15077</name>
</gene>
<dbReference type="EMBL" id="HBIM01020010">
    <property type="protein sequence ID" value="CAE0418191.1"/>
    <property type="molecule type" value="Transcribed_RNA"/>
</dbReference>
<keyword evidence="1" id="KW-0677">Repeat</keyword>
<reference evidence="3" key="1">
    <citation type="submission" date="2021-01" db="EMBL/GenBank/DDBJ databases">
        <authorList>
            <person name="Corre E."/>
            <person name="Pelletier E."/>
            <person name="Niang G."/>
            <person name="Scheremetjew M."/>
            <person name="Finn R."/>
            <person name="Kale V."/>
            <person name="Holt S."/>
            <person name="Cochrane G."/>
            <person name="Meng A."/>
            <person name="Brown T."/>
            <person name="Cohen L."/>
        </authorList>
    </citation>
    <scope>NUCLEOTIDE SEQUENCE</scope>
    <source>
        <strain evidence="3">CCMP127</strain>
    </source>
</reference>
<evidence type="ECO:0000313" key="3">
    <source>
        <dbReference type="EMBL" id="CAE0418191.1"/>
    </source>
</evidence>
<sequence>MADDDFFRYLGDGQYDKVFPLAQTVMAVATNAHIDLPPGLLAGIVDALSRAKDRGDLKGLLNFLVSSIAAAGVAMPIPPKTIQILLNLFRTHQHDLDLCDGILSTMCHILFLSPPEIDPIFVARSILDYVLSPSVTDDTQEKASIALWALLAKNACDDQDLLSRIYSYIVKVFERFVGETSEAFDSSLVEVTCGVLCAVASLVRLAPFAIAQEDVDTIVSIVYLSMEMEGSPEIPCLVLESLYHFCVVNESVLIQCGAIVVVADAVQKFNRDPAVLEAGFAVLAQLASTENVHINLSIVFSDGVDSLLHGMNQFPGEDGLQLEGCKAFSHLSIEGETRMVICEQGGVALIVRSVAEHEGNEVLVEYGCSALLNLTSDAPDDAVNDTGIIHCIVSLMERYQRTPSVRRNCLGILQNISMKGAHAKDAIARSGGLVSVIQTMEQQIDSPDVLERAFTTLWSLAVLAENRERIRCAGGIEHAIQAMLSFVEYEGVQQQACGCICTLAMDPVVRKTIKSAGGSLALLYAMRVHFTSIDVQSEAARALSVMYGVEGGDRTLQPSAEELDAVLMAMRRFDGNQTIQDRGLAALSSLLACSSTPQTFSSEFDEIRRLARKVSARFPGLAAEAAHVESLAL</sequence>
<feature type="repeat" description="ARM" evidence="2">
    <location>
        <begin position="431"/>
        <end position="475"/>
    </location>
</feature>
<dbReference type="PANTHER" id="PTHR22895">
    <property type="entry name" value="ARMADILLO REPEAT-CONTAINING PROTEIN 6"/>
    <property type="match status" value="1"/>
</dbReference>
<protein>
    <recommendedName>
        <fullName evidence="4">Armadillo repeat-containing protein 8</fullName>
    </recommendedName>
</protein>
<dbReference type="InterPro" id="IPR016024">
    <property type="entry name" value="ARM-type_fold"/>
</dbReference>
<organism evidence="3">
    <name type="scientific">Amphora coffeiformis</name>
    <dbReference type="NCBI Taxonomy" id="265554"/>
    <lineage>
        <taxon>Eukaryota</taxon>
        <taxon>Sar</taxon>
        <taxon>Stramenopiles</taxon>
        <taxon>Ochrophyta</taxon>
        <taxon>Bacillariophyta</taxon>
        <taxon>Bacillariophyceae</taxon>
        <taxon>Bacillariophycidae</taxon>
        <taxon>Thalassiophysales</taxon>
        <taxon>Catenulaceae</taxon>
        <taxon>Amphora</taxon>
    </lineage>
</organism>
<dbReference type="InterPro" id="IPR000225">
    <property type="entry name" value="Armadillo"/>
</dbReference>